<dbReference type="InterPro" id="IPR018357">
    <property type="entry name" value="Hexapep_transf_CS"/>
</dbReference>
<dbReference type="SUPFAM" id="SSF51161">
    <property type="entry name" value="Trimeric LpxA-like enzymes"/>
    <property type="match status" value="1"/>
</dbReference>
<dbReference type="PANTHER" id="PTHR43300">
    <property type="entry name" value="ACETYLTRANSFERASE"/>
    <property type="match status" value="1"/>
</dbReference>
<accession>A0A9Q9HJR0</accession>
<comment type="similarity">
    <text evidence="1">Belongs to the transferase hexapeptide repeat family.</text>
</comment>
<dbReference type="EMBL" id="CP081070">
    <property type="protein sequence ID" value="UWQ55706.1"/>
    <property type="molecule type" value="Genomic_DNA"/>
</dbReference>
<keyword evidence="2" id="KW-0808">Transferase</keyword>
<keyword evidence="4" id="KW-0012">Acyltransferase</keyword>
<name>A0A9Q9HJR0_LEICA</name>
<evidence type="ECO:0000256" key="4">
    <source>
        <dbReference type="ARBA" id="ARBA00023315"/>
    </source>
</evidence>
<dbReference type="InterPro" id="IPR011004">
    <property type="entry name" value="Trimer_LpxA-like_sf"/>
</dbReference>
<dbReference type="AlphaFoldDB" id="A0A9Q9HJR0"/>
<dbReference type="Gene3D" id="2.160.10.10">
    <property type="entry name" value="Hexapeptide repeat proteins"/>
    <property type="match status" value="1"/>
</dbReference>
<dbReference type="Proteomes" id="UP001058713">
    <property type="component" value="Chromosome"/>
</dbReference>
<gene>
    <name evidence="5" type="ORF">K3721_09230</name>
</gene>
<evidence type="ECO:0000313" key="6">
    <source>
        <dbReference type="Proteomes" id="UP001058713"/>
    </source>
</evidence>
<evidence type="ECO:0000256" key="2">
    <source>
        <dbReference type="ARBA" id="ARBA00022679"/>
    </source>
</evidence>
<dbReference type="PROSITE" id="PS00101">
    <property type="entry name" value="HEXAPEP_TRANSFERASES"/>
    <property type="match status" value="1"/>
</dbReference>
<dbReference type="PANTHER" id="PTHR43300:SF11">
    <property type="entry name" value="ACETYLTRANSFERASE RV3034C-RELATED"/>
    <property type="match status" value="1"/>
</dbReference>
<dbReference type="RefSeq" id="WP_259972615.1">
    <property type="nucleotide sequence ID" value="NZ_CP081070.1"/>
</dbReference>
<proteinExistence type="inferred from homology"/>
<dbReference type="InterPro" id="IPR050179">
    <property type="entry name" value="Trans_hexapeptide_repeat"/>
</dbReference>
<evidence type="ECO:0000313" key="5">
    <source>
        <dbReference type="EMBL" id="UWQ55706.1"/>
    </source>
</evidence>
<protein>
    <submittedName>
        <fullName evidence="5">CatB-related O-acetyltransferase</fullName>
    </submittedName>
</protein>
<reference evidence="5" key="1">
    <citation type="submission" date="2021-08" db="EMBL/GenBank/DDBJ databases">
        <authorList>
            <person name="Nwanade C."/>
            <person name="Wang M."/>
            <person name="Masoudi A."/>
            <person name="Yu Z."/>
            <person name="Liu J."/>
        </authorList>
    </citation>
    <scope>NUCLEOTIDE SEQUENCE</scope>
    <source>
        <strain evidence="5">S122</strain>
    </source>
</reference>
<sequence length="207" mass="21464">MVTPENPKTAPIGNGQLDIGRFTHGYEGLDIQEQGGGANVSIGAFCSIGRGAKILLDASPALDRITAFPFGEVFTGELGSAGVHVPRQGGGDVVIGNDVWIGANATVLAGVTIGNGAVIGPNATVTCDVGPYEVWAGNPAQMVRKRFDDTVCGKLQELRWWDLPLPLIQEMAPLLSAQPTVELIEGLQGIVADLVTFTDQEAAGSAA</sequence>
<evidence type="ECO:0000256" key="3">
    <source>
        <dbReference type="ARBA" id="ARBA00022737"/>
    </source>
</evidence>
<dbReference type="CDD" id="cd03349">
    <property type="entry name" value="LbH_XAT"/>
    <property type="match status" value="1"/>
</dbReference>
<dbReference type="InterPro" id="IPR001451">
    <property type="entry name" value="Hexapep"/>
</dbReference>
<dbReference type="Pfam" id="PF00132">
    <property type="entry name" value="Hexapep"/>
    <property type="match status" value="1"/>
</dbReference>
<organism evidence="5 6">
    <name type="scientific">Leisingera caerulea</name>
    <name type="common">Phaeobacter caeruleus</name>
    <dbReference type="NCBI Taxonomy" id="506591"/>
    <lineage>
        <taxon>Bacteria</taxon>
        <taxon>Pseudomonadati</taxon>
        <taxon>Pseudomonadota</taxon>
        <taxon>Alphaproteobacteria</taxon>
        <taxon>Rhodobacterales</taxon>
        <taxon>Roseobacteraceae</taxon>
        <taxon>Leisingera</taxon>
    </lineage>
</organism>
<dbReference type="KEGG" id="lcae:K3721_09230"/>
<keyword evidence="3" id="KW-0677">Repeat</keyword>
<evidence type="ECO:0000256" key="1">
    <source>
        <dbReference type="ARBA" id="ARBA00007274"/>
    </source>
</evidence>
<dbReference type="GO" id="GO:0016746">
    <property type="term" value="F:acyltransferase activity"/>
    <property type="evidence" value="ECO:0007669"/>
    <property type="project" value="UniProtKB-KW"/>
</dbReference>